<feature type="transmembrane region" description="Helical" evidence="1">
    <location>
        <begin position="68"/>
        <end position="94"/>
    </location>
</feature>
<dbReference type="Pfam" id="PF09335">
    <property type="entry name" value="VTT_dom"/>
    <property type="match status" value="1"/>
</dbReference>
<feature type="transmembrane region" description="Helical" evidence="1">
    <location>
        <begin position="186"/>
        <end position="204"/>
    </location>
</feature>
<name>A0A3C1KJL5_9GAMM</name>
<dbReference type="STRING" id="1121937.GCA_000423125_00748"/>
<dbReference type="PANTHER" id="PTHR42709:SF11">
    <property type="entry name" value="DEDA FAMILY PROTEIN"/>
    <property type="match status" value="1"/>
</dbReference>
<dbReference type="InterPro" id="IPR032816">
    <property type="entry name" value="VTT_dom"/>
</dbReference>
<dbReference type="GO" id="GO:0005886">
    <property type="term" value="C:plasma membrane"/>
    <property type="evidence" value="ECO:0007669"/>
    <property type="project" value="TreeGrafter"/>
</dbReference>
<feature type="transmembrane region" description="Helical" evidence="1">
    <location>
        <begin position="150"/>
        <end position="174"/>
    </location>
</feature>
<feature type="transmembrane region" description="Helical" evidence="1">
    <location>
        <begin position="123"/>
        <end position="143"/>
    </location>
</feature>
<sequence>MVVVAAGAVSDTSGPSGGSWLQRFGYRLVHSRHALWGLTLASFLESTVVPIPLEALLIPLMQARRRQLFLLAALALLGCLLGASVGYGAGLWLFDAFGDQLLEWFANPAQFERARTAMADHGFWFVLSVGVTPVPFQTAMLVAGATGYSFALFMLASALARGLRYFGLALLVYWAGDQAEALFRRHTRWVSVAVLVLVVGVFLLV</sequence>
<dbReference type="PANTHER" id="PTHR42709">
    <property type="entry name" value="ALKALINE PHOSPHATASE LIKE PROTEIN"/>
    <property type="match status" value="1"/>
</dbReference>
<dbReference type="InterPro" id="IPR051311">
    <property type="entry name" value="DedA_domain"/>
</dbReference>
<evidence type="ECO:0000313" key="3">
    <source>
        <dbReference type="EMBL" id="HAN26872.1"/>
    </source>
</evidence>
<dbReference type="EMBL" id="DMND01000063">
    <property type="protein sequence ID" value="HAN26872.1"/>
    <property type="molecule type" value="Genomic_DNA"/>
</dbReference>
<keyword evidence="1" id="KW-0472">Membrane</keyword>
<organism evidence="3 4">
    <name type="scientific">Haliea salexigens</name>
    <dbReference type="NCBI Taxonomy" id="287487"/>
    <lineage>
        <taxon>Bacteria</taxon>
        <taxon>Pseudomonadati</taxon>
        <taxon>Pseudomonadota</taxon>
        <taxon>Gammaproteobacteria</taxon>
        <taxon>Cellvibrionales</taxon>
        <taxon>Halieaceae</taxon>
        <taxon>Haliea</taxon>
    </lineage>
</organism>
<dbReference type="Proteomes" id="UP000259273">
    <property type="component" value="Unassembled WGS sequence"/>
</dbReference>
<keyword evidence="1" id="KW-1133">Transmembrane helix</keyword>
<proteinExistence type="predicted"/>
<gene>
    <name evidence="3" type="ORF">DCP75_03965</name>
</gene>
<evidence type="ECO:0000313" key="4">
    <source>
        <dbReference type="Proteomes" id="UP000259273"/>
    </source>
</evidence>
<comment type="caution">
    <text evidence="3">The sequence shown here is derived from an EMBL/GenBank/DDBJ whole genome shotgun (WGS) entry which is preliminary data.</text>
</comment>
<dbReference type="AlphaFoldDB" id="A0A3C1KJL5"/>
<protein>
    <submittedName>
        <fullName evidence="3">Alkaline phosphatase</fullName>
    </submittedName>
</protein>
<feature type="domain" description="VTT" evidence="2">
    <location>
        <begin position="68"/>
        <end position="173"/>
    </location>
</feature>
<evidence type="ECO:0000259" key="2">
    <source>
        <dbReference type="Pfam" id="PF09335"/>
    </source>
</evidence>
<reference evidence="3 4" key="1">
    <citation type="journal article" date="2018" name="Nat. Biotechnol.">
        <title>A standardized bacterial taxonomy based on genome phylogeny substantially revises the tree of life.</title>
        <authorList>
            <person name="Parks D.H."/>
            <person name="Chuvochina M."/>
            <person name="Waite D.W."/>
            <person name="Rinke C."/>
            <person name="Skarshewski A."/>
            <person name="Chaumeil P.A."/>
            <person name="Hugenholtz P."/>
        </authorList>
    </citation>
    <scope>NUCLEOTIDE SEQUENCE [LARGE SCALE GENOMIC DNA]</scope>
    <source>
        <strain evidence="3">UBA9158</strain>
    </source>
</reference>
<accession>A0A3C1KJL5</accession>
<evidence type="ECO:0000256" key="1">
    <source>
        <dbReference type="SAM" id="Phobius"/>
    </source>
</evidence>
<keyword evidence="1" id="KW-0812">Transmembrane</keyword>
<feature type="transmembrane region" description="Helical" evidence="1">
    <location>
        <begin position="34"/>
        <end position="56"/>
    </location>
</feature>